<gene>
    <name evidence="1" type="ORF">GDO81_000092</name>
</gene>
<reference evidence="1" key="1">
    <citation type="thesis" date="2020" institute="ProQuest LLC" country="789 East Eisenhower Parkway, Ann Arbor, MI, USA">
        <title>Comparative Genomics and Chromosome Evolution.</title>
        <authorList>
            <person name="Mudd A.B."/>
        </authorList>
    </citation>
    <scope>NUCLEOTIDE SEQUENCE</scope>
    <source>
        <strain evidence="1">237g6f4</strain>
        <tissue evidence="1">Blood</tissue>
    </source>
</reference>
<comment type="caution">
    <text evidence="1">The sequence shown here is derived from an EMBL/GenBank/DDBJ whole genome shotgun (WGS) entry which is preliminary data.</text>
</comment>
<sequence length="76" mass="9041">MKRSKSHQLEMDPTFCIFSSSHNVLQIYYRNECRSQRFLVTPIMDNARSPWGGLKYFADQFILNALAWFHLSQIKQ</sequence>
<organism evidence="1 2">
    <name type="scientific">Engystomops pustulosus</name>
    <name type="common">Tungara frog</name>
    <name type="synonym">Physalaemus pustulosus</name>
    <dbReference type="NCBI Taxonomy" id="76066"/>
    <lineage>
        <taxon>Eukaryota</taxon>
        <taxon>Metazoa</taxon>
        <taxon>Chordata</taxon>
        <taxon>Craniata</taxon>
        <taxon>Vertebrata</taxon>
        <taxon>Euteleostomi</taxon>
        <taxon>Amphibia</taxon>
        <taxon>Batrachia</taxon>
        <taxon>Anura</taxon>
        <taxon>Neobatrachia</taxon>
        <taxon>Hyloidea</taxon>
        <taxon>Leptodactylidae</taxon>
        <taxon>Leiuperinae</taxon>
        <taxon>Engystomops</taxon>
    </lineage>
</organism>
<proteinExistence type="predicted"/>
<dbReference type="AlphaFoldDB" id="A0AAV7D1B8"/>
<evidence type="ECO:0000313" key="2">
    <source>
        <dbReference type="Proteomes" id="UP000824782"/>
    </source>
</evidence>
<protein>
    <submittedName>
        <fullName evidence="1">Uncharacterized protein</fullName>
    </submittedName>
</protein>
<accession>A0AAV7D1B8</accession>
<keyword evidence="2" id="KW-1185">Reference proteome</keyword>
<evidence type="ECO:0000313" key="1">
    <source>
        <dbReference type="EMBL" id="KAG8591215.1"/>
    </source>
</evidence>
<name>A0AAV7D1B8_ENGPU</name>
<dbReference type="EMBL" id="WNYA01000001">
    <property type="protein sequence ID" value="KAG8591215.1"/>
    <property type="molecule type" value="Genomic_DNA"/>
</dbReference>
<dbReference type="Proteomes" id="UP000824782">
    <property type="component" value="Unassembled WGS sequence"/>
</dbReference>